<organism evidence="8 9">
    <name type="scientific">Bacteriovorax antarcticus</name>
    <dbReference type="NCBI Taxonomy" id="3088717"/>
    <lineage>
        <taxon>Bacteria</taxon>
        <taxon>Pseudomonadati</taxon>
        <taxon>Bdellovibrionota</taxon>
        <taxon>Bacteriovoracia</taxon>
        <taxon>Bacteriovoracales</taxon>
        <taxon>Bacteriovoracaceae</taxon>
        <taxon>Bacteriovorax</taxon>
    </lineage>
</organism>
<comment type="caution">
    <text evidence="8">The sequence shown here is derived from an EMBL/GenBank/DDBJ whole genome shotgun (WGS) entry which is preliminary data.</text>
</comment>
<evidence type="ECO:0000256" key="6">
    <source>
        <dbReference type="ARBA" id="ARBA00023014"/>
    </source>
</evidence>
<dbReference type="SUPFAM" id="SSF102114">
    <property type="entry name" value="Radical SAM enzymes"/>
    <property type="match status" value="1"/>
</dbReference>
<keyword evidence="2" id="KW-0004">4Fe-4S</keyword>
<dbReference type="PROSITE" id="PS01305">
    <property type="entry name" value="MOAA_NIFB_PQQE"/>
    <property type="match status" value="1"/>
</dbReference>
<dbReference type="InterPro" id="IPR023885">
    <property type="entry name" value="4Fe4S-binding_SPASM_dom"/>
</dbReference>
<evidence type="ECO:0000256" key="2">
    <source>
        <dbReference type="ARBA" id="ARBA00022485"/>
    </source>
</evidence>
<dbReference type="InterPro" id="IPR007197">
    <property type="entry name" value="rSAM"/>
</dbReference>
<evidence type="ECO:0000259" key="7">
    <source>
        <dbReference type="PROSITE" id="PS51918"/>
    </source>
</evidence>
<evidence type="ECO:0000256" key="4">
    <source>
        <dbReference type="ARBA" id="ARBA00022723"/>
    </source>
</evidence>
<evidence type="ECO:0000313" key="9">
    <source>
        <dbReference type="Proteomes" id="UP001302274"/>
    </source>
</evidence>
<dbReference type="SFLD" id="SFLDG01067">
    <property type="entry name" value="SPASM/twitch_domain_containing"/>
    <property type="match status" value="1"/>
</dbReference>
<dbReference type="InterPro" id="IPR013785">
    <property type="entry name" value="Aldolase_TIM"/>
</dbReference>
<keyword evidence="3" id="KW-0949">S-adenosyl-L-methionine</keyword>
<dbReference type="CDD" id="cd21122">
    <property type="entry name" value="SPASM_rSAM"/>
    <property type="match status" value="1"/>
</dbReference>
<dbReference type="RefSeq" id="WP_323575049.1">
    <property type="nucleotide sequence ID" value="NZ_JAYGJQ010000001.1"/>
</dbReference>
<dbReference type="InterPro" id="IPR058240">
    <property type="entry name" value="rSAM_sf"/>
</dbReference>
<proteinExistence type="predicted"/>
<evidence type="ECO:0000256" key="3">
    <source>
        <dbReference type="ARBA" id="ARBA00022691"/>
    </source>
</evidence>
<name>A0ABU5VR23_9BACT</name>
<dbReference type="Pfam" id="PF13186">
    <property type="entry name" value="SPASM"/>
    <property type="match status" value="1"/>
</dbReference>
<evidence type="ECO:0000256" key="1">
    <source>
        <dbReference type="ARBA" id="ARBA00001966"/>
    </source>
</evidence>
<feature type="domain" description="Radical SAM core" evidence="7">
    <location>
        <begin position="1"/>
        <end position="227"/>
    </location>
</feature>
<dbReference type="InterPro" id="IPR000385">
    <property type="entry name" value="MoaA_NifB_PqqE_Fe-S-bd_CS"/>
</dbReference>
<dbReference type="Pfam" id="PF04055">
    <property type="entry name" value="Radical_SAM"/>
    <property type="match status" value="1"/>
</dbReference>
<reference evidence="8 9" key="1">
    <citation type="submission" date="2023-11" db="EMBL/GenBank/DDBJ databases">
        <title>A Novel Polar Bacteriovorax (B. antarcticus) Isolated from the Biocrust in Antarctica.</title>
        <authorList>
            <person name="Mun W."/>
            <person name="Choi S.Y."/>
            <person name="Mitchell R.J."/>
        </authorList>
    </citation>
    <scope>NUCLEOTIDE SEQUENCE [LARGE SCALE GENOMIC DNA]</scope>
    <source>
        <strain evidence="8 9">PP10</strain>
    </source>
</reference>
<keyword evidence="9" id="KW-1185">Reference proteome</keyword>
<dbReference type="PANTHER" id="PTHR43787">
    <property type="entry name" value="FEMO COFACTOR BIOSYNTHESIS PROTEIN NIFB-RELATED"/>
    <property type="match status" value="1"/>
</dbReference>
<evidence type="ECO:0000313" key="8">
    <source>
        <dbReference type="EMBL" id="MEA9355491.1"/>
    </source>
</evidence>
<sequence length="298" mass="34622">MNKFKRVYIEISNICNLQCSFCPVVDRDKKVMNESMFERIVNDVAPHTEQICLHLMGEPLAHPEFEKIIEHCEKAGVKINLTTNGILLNRYKKLLSTSPAFHQINFSIHAFKDNFKNKDINPYLLDILNFSKESQELRPELYINYRLWNIFETTTQNDSNSDILKTIANFFEVEIKEDIDVGSIKSKRIYKRVYLHFDSRFEWPSPLMPKQSEVGFCHGVTSHVGIHADGTVVACCLDKEARLDLGKMPEKSLSEILMGQRARNMREGFAQKKLVEDLCQRCTFIKRFQSVKSQQHVI</sequence>
<dbReference type="SFLD" id="SFLDS00029">
    <property type="entry name" value="Radical_SAM"/>
    <property type="match status" value="1"/>
</dbReference>
<dbReference type="CDD" id="cd01335">
    <property type="entry name" value="Radical_SAM"/>
    <property type="match status" value="1"/>
</dbReference>
<evidence type="ECO:0000256" key="5">
    <source>
        <dbReference type="ARBA" id="ARBA00023004"/>
    </source>
</evidence>
<gene>
    <name evidence="8" type="ORF">SHI21_04740</name>
</gene>
<dbReference type="PROSITE" id="PS51918">
    <property type="entry name" value="RADICAL_SAM"/>
    <property type="match status" value="1"/>
</dbReference>
<protein>
    <submittedName>
        <fullName evidence="8">Radical SAM protein</fullName>
    </submittedName>
</protein>
<comment type="cofactor">
    <cofactor evidence="1">
        <name>[4Fe-4S] cluster</name>
        <dbReference type="ChEBI" id="CHEBI:49883"/>
    </cofactor>
</comment>
<dbReference type="EMBL" id="JAYGJQ010000001">
    <property type="protein sequence ID" value="MEA9355491.1"/>
    <property type="molecule type" value="Genomic_DNA"/>
</dbReference>
<keyword evidence="4" id="KW-0479">Metal-binding</keyword>
<keyword evidence="6" id="KW-0411">Iron-sulfur</keyword>
<dbReference type="PANTHER" id="PTHR43787:SF10">
    <property type="entry name" value="COFACTOR MODIFYING PROTEIN"/>
    <property type="match status" value="1"/>
</dbReference>
<dbReference type="Gene3D" id="3.20.20.70">
    <property type="entry name" value="Aldolase class I"/>
    <property type="match status" value="1"/>
</dbReference>
<accession>A0ABU5VR23</accession>
<dbReference type="Proteomes" id="UP001302274">
    <property type="component" value="Unassembled WGS sequence"/>
</dbReference>
<keyword evidence="5" id="KW-0408">Iron</keyword>